<keyword evidence="3" id="KW-1185">Reference proteome</keyword>
<dbReference type="Proteomes" id="UP000677305">
    <property type="component" value="Chromosome"/>
</dbReference>
<proteinExistence type="predicted"/>
<dbReference type="KEGG" id="vgu:HYG85_04440"/>
<dbReference type="AlphaFoldDB" id="A0A8J8M8D6"/>
<dbReference type="RefSeq" id="WP_212692454.1">
    <property type="nucleotide sequence ID" value="NZ_CP058561.1"/>
</dbReference>
<name>A0A8J8M8D6_9FIRM</name>
<evidence type="ECO:0000256" key="1">
    <source>
        <dbReference type="SAM" id="SignalP"/>
    </source>
</evidence>
<dbReference type="SUPFAM" id="SSF101898">
    <property type="entry name" value="NHL repeat"/>
    <property type="match status" value="1"/>
</dbReference>
<protein>
    <submittedName>
        <fullName evidence="2">Uncharacterized protein</fullName>
    </submittedName>
</protein>
<reference evidence="2 3" key="1">
    <citation type="submission" date="2020-07" db="EMBL/GenBank/DDBJ databases">
        <title>Vallitalea guaymasensis genome.</title>
        <authorList>
            <person name="Postec A."/>
        </authorList>
    </citation>
    <scope>NUCLEOTIDE SEQUENCE [LARGE SCALE GENOMIC DNA]</scope>
    <source>
        <strain evidence="2 3">Ra1766G1</strain>
    </source>
</reference>
<keyword evidence="1" id="KW-0732">Signal</keyword>
<feature type="signal peptide" evidence="1">
    <location>
        <begin position="1"/>
        <end position="21"/>
    </location>
</feature>
<feature type="chain" id="PRO_5038766727" evidence="1">
    <location>
        <begin position="22"/>
        <end position="391"/>
    </location>
</feature>
<evidence type="ECO:0000313" key="3">
    <source>
        <dbReference type="Proteomes" id="UP000677305"/>
    </source>
</evidence>
<gene>
    <name evidence="2" type="ORF">HYG85_04440</name>
</gene>
<accession>A0A8J8M8D6</accession>
<sequence>MKNKYLILIILICLLVFSACSKQVNNIQEENTNITNENKKTDDAKNNQLPETNILESDDNQANDVNNNDNCKDDIQIQLIKENTHAEYKFFSPDKNNFILEVFYPDEIIDHGHVKTKLYLNSLDNYISDEEYMNSTHKENKTSVIWIDNSRVLLSGTDILNINNNSIEHIDFTGILKKDQWINNYRINTLNTKIAYVLSGKDNIEEVYIYDISNKKWSLIYQQAHNWETGTPYGASIFQIFWDYEDHLYFDTSDIGKNNRIVKYNLSTKETHIFKDNYILESCSPLNKYFILNYFDEKNYVNKSVLLDIINDKIVYEFTGNYCWSDGKYLTLAIANSNSISILSIDNNMILKEKQIDGFNIGYIDFYDKHFHLYMSKKVLGDFGNIYRVKY</sequence>
<evidence type="ECO:0000313" key="2">
    <source>
        <dbReference type="EMBL" id="QUH28201.1"/>
    </source>
</evidence>
<dbReference type="PROSITE" id="PS51257">
    <property type="entry name" value="PROKAR_LIPOPROTEIN"/>
    <property type="match status" value="1"/>
</dbReference>
<dbReference type="EMBL" id="CP058561">
    <property type="protein sequence ID" value="QUH28201.1"/>
    <property type="molecule type" value="Genomic_DNA"/>
</dbReference>
<organism evidence="2 3">
    <name type="scientific">Vallitalea guaymasensis</name>
    <dbReference type="NCBI Taxonomy" id="1185412"/>
    <lineage>
        <taxon>Bacteria</taxon>
        <taxon>Bacillati</taxon>
        <taxon>Bacillota</taxon>
        <taxon>Clostridia</taxon>
        <taxon>Lachnospirales</taxon>
        <taxon>Vallitaleaceae</taxon>
        <taxon>Vallitalea</taxon>
    </lineage>
</organism>